<dbReference type="AlphaFoldDB" id="A0A9D4PQF8"/>
<sequence length="122" mass="13994">MREPQSDAPPTRRTVTYSEVLRRPAVHCAPIETRVPTYKRHAVRPMCRSGTQCTSCGREKAPEKRCMTRTSTSCFHCGEADLRPASSSTVLTIPYSPPLAQLKNRETEEDDLWRRARWRSDM</sequence>
<evidence type="ECO:0000313" key="2">
    <source>
        <dbReference type="Proteomes" id="UP000821837"/>
    </source>
</evidence>
<reference evidence="1" key="1">
    <citation type="journal article" date="2020" name="Cell">
        <title>Large-Scale Comparative Analyses of Tick Genomes Elucidate Their Genetic Diversity and Vector Capacities.</title>
        <authorList>
            <consortium name="Tick Genome and Microbiome Consortium (TIGMIC)"/>
            <person name="Jia N."/>
            <person name="Wang J."/>
            <person name="Shi W."/>
            <person name="Du L."/>
            <person name="Sun Y."/>
            <person name="Zhan W."/>
            <person name="Jiang J.F."/>
            <person name="Wang Q."/>
            <person name="Zhang B."/>
            <person name="Ji P."/>
            <person name="Bell-Sakyi L."/>
            <person name="Cui X.M."/>
            <person name="Yuan T.T."/>
            <person name="Jiang B.G."/>
            <person name="Yang W.F."/>
            <person name="Lam T.T."/>
            <person name="Chang Q.C."/>
            <person name="Ding S.J."/>
            <person name="Wang X.J."/>
            <person name="Zhu J.G."/>
            <person name="Ruan X.D."/>
            <person name="Zhao L."/>
            <person name="Wei J.T."/>
            <person name="Ye R.Z."/>
            <person name="Que T.C."/>
            <person name="Du C.H."/>
            <person name="Zhou Y.H."/>
            <person name="Cheng J.X."/>
            <person name="Dai P.F."/>
            <person name="Guo W.B."/>
            <person name="Han X.H."/>
            <person name="Huang E.J."/>
            <person name="Li L.F."/>
            <person name="Wei W."/>
            <person name="Gao Y.C."/>
            <person name="Liu J.Z."/>
            <person name="Shao H.Z."/>
            <person name="Wang X."/>
            <person name="Wang C.C."/>
            <person name="Yang T.C."/>
            <person name="Huo Q.B."/>
            <person name="Li W."/>
            <person name="Chen H.Y."/>
            <person name="Chen S.E."/>
            <person name="Zhou L.G."/>
            <person name="Ni X.B."/>
            <person name="Tian J.H."/>
            <person name="Sheng Y."/>
            <person name="Liu T."/>
            <person name="Pan Y.S."/>
            <person name="Xia L.Y."/>
            <person name="Li J."/>
            <person name="Zhao F."/>
            <person name="Cao W.C."/>
        </authorList>
    </citation>
    <scope>NUCLEOTIDE SEQUENCE</scope>
    <source>
        <strain evidence="1">Rsan-2018</strain>
    </source>
</reference>
<gene>
    <name evidence="1" type="ORF">HPB52_002136</name>
</gene>
<protein>
    <submittedName>
        <fullName evidence="1">Uncharacterized protein</fullName>
    </submittedName>
</protein>
<proteinExistence type="predicted"/>
<comment type="caution">
    <text evidence="1">The sequence shown here is derived from an EMBL/GenBank/DDBJ whole genome shotgun (WGS) entry which is preliminary data.</text>
</comment>
<keyword evidence="2" id="KW-1185">Reference proteome</keyword>
<reference evidence="1" key="2">
    <citation type="submission" date="2021-09" db="EMBL/GenBank/DDBJ databases">
        <authorList>
            <person name="Jia N."/>
            <person name="Wang J."/>
            <person name="Shi W."/>
            <person name="Du L."/>
            <person name="Sun Y."/>
            <person name="Zhan W."/>
            <person name="Jiang J."/>
            <person name="Wang Q."/>
            <person name="Zhang B."/>
            <person name="Ji P."/>
            <person name="Sakyi L.B."/>
            <person name="Cui X."/>
            <person name="Yuan T."/>
            <person name="Jiang B."/>
            <person name="Yang W."/>
            <person name="Lam T.T.-Y."/>
            <person name="Chang Q."/>
            <person name="Ding S."/>
            <person name="Wang X."/>
            <person name="Zhu J."/>
            <person name="Ruan X."/>
            <person name="Zhao L."/>
            <person name="Wei J."/>
            <person name="Que T."/>
            <person name="Du C."/>
            <person name="Cheng J."/>
            <person name="Dai P."/>
            <person name="Han X."/>
            <person name="Huang E."/>
            <person name="Gao Y."/>
            <person name="Liu J."/>
            <person name="Shao H."/>
            <person name="Ye R."/>
            <person name="Li L."/>
            <person name="Wei W."/>
            <person name="Wang X."/>
            <person name="Wang C."/>
            <person name="Huo Q."/>
            <person name="Li W."/>
            <person name="Guo W."/>
            <person name="Chen H."/>
            <person name="Chen S."/>
            <person name="Zhou L."/>
            <person name="Zhou L."/>
            <person name="Ni X."/>
            <person name="Tian J."/>
            <person name="Zhou Y."/>
            <person name="Sheng Y."/>
            <person name="Liu T."/>
            <person name="Pan Y."/>
            <person name="Xia L."/>
            <person name="Li J."/>
            <person name="Zhao F."/>
            <person name="Cao W."/>
        </authorList>
    </citation>
    <scope>NUCLEOTIDE SEQUENCE</scope>
    <source>
        <strain evidence="1">Rsan-2018</strain>
        <tissue evidence="1">Larvae</tissue>
    </source>
</reference>
<organism evidence="1 2">
    <name type="scientific">Rhipicephalus sanguineus</name>
    <name type="common">Brown dog tick</name>
    <name type="synonym">Ixodes sanguineus</name>
    <dbReference type="NCBI Taxonomy" id="34632"/>
    <lineage>
        <taxon>Eukaryota</taxon>
        <taxon>Metazoa</taxon>
        <taxon>Ecdysozoa</taxon>
        <taxon>Arthropoda</taxon>
        <taxon>Chelicerata</taxon>
        <taxon>Arachnida</taxon>
        <taxon>Acari</taxon>
        <taxon>Parasitiformes</taxon>
        <taxon>Ixodida</taxon>
        <taxon>Ixodoidea</taxon>
        <taxon>Ixodidae</taxon>
        <taxon>Rhipicephalinae</taxon>
        <taxon>Rhipicephalus</taxon>
        <taxon>Rhipicephalus</taxon>
    </lineage>
</organism>
<evidence type="ECO:0000313" key="1">
    <source>
        <dbReference type="EMBL" id="KAH7950833.1"/>
    </source>
</evidence>
<dbReference type="EMBL" id="JABSTV010001251">
    <property type="protein sequence ID" value="KAH7950833.1"/>
    <property type="molecule type" value="Genomic_DNA"/>
</dbReference>
<name>A0A9D4PQF8_RHISA</name>
<accession>A0A9D4PQF8</accession>
<dbReference type="Proteomes" id="UP000821837">
    <property type="component" value="Chromosome 5"/>
</dbReference>